<protein>
    <submittedName>
        <fullName evidence="1">Maturation protein</fullName>
    </submittedName>
</protein>
<proteinExistence type="predicted"/>
<name>A0ABY4D5D6_9VIRU</name>
<accession>A0ABY4D5D6</accession>
<sequence>MEERFRSFDRLAAGGTQIDEDGNILKGPQVLKLFESSMIDWHKKHVRKDGLLPPSPLYLFQVERTPMTVTRSPSVLPWTYHGWSVHHEYTPNTPFKTTGLAHVNENLFYTNRLLSKTFPFRSEFSVPVAIKELLDVSTLFKFAAQGFASYIGGQYLKYRFGILPFVADIKTLAQITKKLESRIKEFNSLAETGKLRRKHVKLDVLTDEQTSYDVTLHTEGAMFIDGTRTSKYTMEVYGSVTWKPKEGTVLKLSGLGAFNKAVESLFDLGEPDAETVWKLLPWSWLVDYFIDFSSYLESMEWNKLVYPLDITITRVHRTHAKEEATQYNSEVTILNSGNFHVKLIERDVVNPPEVPTGTFQFLDFQDWKILAALAAKFLT</sequence>
<reference evidence="1" key="1">
    <citation type="submission" date="2021-05" db="EMBL/GenBank/DDBJ databases">
        <authorList>
            <person name="Chen Y.-M."/>
            <person name="Zhang Y.-Z."/>
        </authorList>
    </citation>
    <scope>NUCLEOTIDE SEQUENCE</scope>
    <source>
        <strain evidence="1">174-k141_119321</strain>
    </source>
</reference>
<reference evidence="1" key="2">
    <citation type="journal article" date="2022" name="Nat. Microbiol.">
        <title>RNA viromes from terrestrial sites across China expand environmental viral diversity.</title>
        <authorList>
            <person name="Chiapello M."/>
            <person name="Rodriguez-Romero J."/>
            <person name="Ayllon M.A."/>
            <person name="Turina M."/>
        </authorList>
    </citation>
    <scope>NUCLEOTIDE SEQUENCE</scope>
    <source>
        <strain evidence="1">174-k141_119321</strain>
    </source>
</reference>
<keyword evidence="2" id="KW-1185">Reference proteome</keyword>
<dbReference type="EMBL" id="MZ679497">
    <property type="protein sequence ID" value="UOL48998.1"/>
    <property type="molecule type" value="Genomic_RNA"/>
</dbReference>
<dbReference type="Proteomes" id="UP001060067">
    <property type="component" value="Segment"/>
</dbReference>
<evidence type="ECO:0000313" key="1">
    <source>
        <dbReference type="EMBL" id="UOL48998.1"/>
    </source>
</evidence>
<evidence type="ECO:0000313" key="2">
    <source>
        <dbReference type="Proteomes" id="UP001060067"/>
    </source>
</evidence>
<organism evidence="1 2">
    <name type="scientific">Leviviridae sp</name>
    <dbReference type="NCBI Taxonomy" id="2027243"/>
    <lineage>
        <taxon>Viruses</taxon>
        <taxon>Riboviria</taxon>
        <taxon>Orthornavirae</taxon>
        <taxon>Lenarviricota</taxon>
        <taxon>Leviviricetes</taxon>
        <taxon>Norzivirales</taxon>
        <taxon>Fiersviridae</taxon>
    </lineage>
</organism>